<dbReference type="Gene3D" id="3.30.420.40">
    <property type="match status" value="2"/>
</dbReference>
<dbReference type="PANTHER" id="PTHR18964">
    <property type="entry name" value="ROK (REPRESSOR, ORF, KINASE) FAMILY"/>
    <property type="match status" value="1"/>
</dbReference>
<dbReference type="PATRIC" id="fig|82380.10.peg.3119"/>
<evidence type="ECO:0000313" key="3">
    <source>
        <dbReference type="EMBL" id="KJL18280.1"/>
    </source>
</evidence>
<dbReference type="InterPro" id="IPR000835">
    <property type="entry name" value="HTH_MarR-typ"/>
</dbReference>
<dbReference type="Pfam" id="PF00480">
    <property type="entry name" value="ROK"/>
    <property type="match status" value="1"/>
</dbReference>
<dbReference type="InterPro" id="IPR000600">
    <property type="entry name" value="ROK"/>
</dbReference>
<evidence type="ECO:0000259" key="2">
    <source>
        <dbReference type="Pfam" id="PF01047"/>
    </source>
</evidence>
<name>A0A0F0KDS0_9MICO</name>
<dbReference type="AlphaFoldDB" id="A0A0F0KDS0"/>
<dbReference type="InterPro" id="IPR036388">
    <property type="entry name" value="WH-like_DNA-bd_sf"/>
</dbReference>
<organism evidence="3 4">
    <name type="scientific">Microbacterium oxydans</name>
    <dbReference type="NCBI Taxonomy" id="82380"/>
    <lineage>
        <taxon>Bacteria</taxon>
        <taxon>Bacillati</taxon>
        <taxon>Actinomycetota</taxon>
        <taxon>Actinomycetes</taxon>
        <taxon>Micrococcales</taxon>
        <taxon>Microbacteriaceae</taxon>
        <taxon>Microbacterium</taxon>
    </lineage>
</organism>
<dbReference type="RefSeq" id="WP_045264938.1">
    <property type="nucleotide sequence ID" value="NZ_JYIV01000030.1"/>
</dbReference>
<dbReference type="EMBL" id="JYIV01000030">
    <property type="protein sequence ID" value="KJL18280.1"/>
    <property type="molecule type" value="Genomic_DNA"/>
</dbReference>
<dbReference type="Pfam" id="PF01047">
    <property type="entry name" value="MarR"/>
    <property type="match status" value="1"/>
</dbReference>
<dbReference type="GO" id="GO:0003700">
    <property type="term" value="F:DNA-binding transcription factor activity"/>
    <property type="evidence" value="ECO:0007669"/>
    <property type="project" value="InterPro"/>
</dbReference>
<dbReference type="PANTHER" id="PTHR18964:SF149">
    <property type="entry name" value="BIFUNCTIONAL UDP-N-ACETYLGLUCOSAMINE 2-EPIMERASE_N-ACETYLMANNOSAMINE KINASE"/>
    <property type="match status" value="1"/>
</dbReference>
<comment type="similarity">
    <text evidence="1">Belongs to the ROK (NagC/XylR) family.</text>
</comment>
<dbReference type="Proteomes" id="UP000033725">
    <property type="component" value="Unassembled WGS sequence"/>
</dbReference>
<dbReference type="InterPro" id="IPR036390">
    <property type="entry name" value="WH_DNA-bd_sf"/>
</dbReference>
<comment type="caution">
    <text evidence="3">The sequence shown here is derived from an EMBL/GenBank/DDBJ whole genome shotgun (WGS) entry which is preliminary data.</text>
</comment>
<dbReference type="OrthoDB" id="3523179at2"/>
<proteinExistence type="inferred from homology"/>
<reference evidence="3 4" key="1">
    <citation type="submission" date="2015-02" db="EMBL/GenBank/DDBJ databases">
        <title>Draft genome sequences of ten Microbacterium spp. with emphasis on heavy metal contaminated environments.</title>
        <authorList>
            <person name="Corretto E."/>
        </authorList>
    </citation>
    <scope>NUCLEOTIDE SEQUENCE [LARGE SCALE GENOMIC DNA]</scope>
    <source>
        <strain evidence="3 4">BEL163</strain>
    </source>
</reference>
<sequence>MSQIDPGTSAWLRTRNDREAFRLILEHGPLTRTRLGELSGMSKPTATQMIARLERAELVLPVGEVAGSRGPSAVSWGVRTDRVAGVAVNMLDGSIQAVLVDAAGSTYPIVDLPVQGEERSPERDISRAIDAACAAAGADRRTVETVTVAVQAAVSRGQDTLSLTDSLPGWPAFGARARIEAELGVSVTLENDVNLATMAERSEGVAQDVDSFAFLWVGVGLGVGVDLGGTIHRGAHGSAGEIGYLTVSAGTGEPGAVTTDLLGSQIILDLLGGGEHGYADGIRALADDEQVLQTVAERIALTIEPVLVVLDPAMIVLGGPTGLAGGSRLAALVAERAANDERPVPEVRVSGAGESAVLVGARRLLVEQIRTVLEERIPTD</sequence>
<protein>
    <submittedName>
        <fullName evidence="3">N-acetylglucosamine repressor</fullName>
    </submittedName>
</protein>
<evidence type="ECO:0000256" key="1">
    <source>
        <dbReference type="ARBA" id="ARBA00006479"/>
    </source>
</evidence>
<dbReference type="Gene3D" id="1.10.10.10">
    <property type="entry name" value="Winged helix-like DNA-binding domain superfamily/Winged helix DNA-binding domain"/>
    <property type="match status" value="1"/>
</dbReference>
<accession>A0A0F0KDS0</accession>
<dbReference type="SUPFAM" id="SSF53067">
    <property type="entry name" value="Actin-like ATPase domain"/>
    <property type="match status" value="1"/>
</dbReference>
<feature type="domain" description="HTH marR-type" evidence="2">
    <location>
        <begin position="22"/>
        <end position="59"/>
    </location>
</feature>
<dbReference type="SUPFAM" id="SSF46785">
    <property type="entry name" value="Winged helix' DNA-binding domain"/>
    <property type="match status" value="1"/>
</dbReference>
<gene>
    <name evidence="3" type="primary">nagC_6</name>
    <name evidence="3" type="ORF">RN51_03112</name>
</gene>
<dbReference type="InterPro" id="IPR043129">
    <property type="entry name" value="ATPase_NBD"/>
</dbReference>
<evidence type="ECO:0000313" key="4">
    <source>
        <dbReference type="Proteomes" id="UP000033725"/>
    </source>
</evidence>
<dbReference type="CDD" id="cd23763">
    <property type="entry name" value="ASKHA_ATPase_ROK"/>
    <property type="match status" value="1"/>
</dbReference>